<feature type="compositionally biased region" description="Basic and acidic residues" evidence="1">
    <location>
        <begin position="67"/>
        <end position="78"/>
    </location>
</feature>
<evidence type="ECO:0000313" key="3">
    <source>
        <dbReference type="Proteomes" id="UP001314170"/>
    </source>
</evidence>
<feature type="compositionally biased region" description="Low complexity" evidence="1">
    <location>
        <begin position="46"/>
        <end position="59"/>
    </location>
</feature>
<name>A0AAV1QY22_9ROSI</name>
<proteinExistence type="predicted"/>
<sequence length="155" mass="17624">MADDKLDDVELNVKTGHNNIIAAKKMKRQINADHGSNGRPIKAEGKTTTTTTKTRTSTVAKKKGKRTAVEKVEEERKNITGGESSEAVMENLQSWVDQWPWFRGSTVDEQMSWGSIWLPFWDLDYMGDACTEMFSDVVWDDDIWNLKGIDKIPNE</sequence>
<accession>A0AAV1QY22</accession>
<dbReference type="EMBL" id="CAWUPB010000851">
    <property type="protein sequence ID" value="CAK7326578.1"/>
    <property type="molecule type" value="Genomic_DNA"/>
</dbReference>
<evidence type="ECO:0000313" key="2">
    <source>
        <dbReference type="EMBL" id="CAK7326578.1"/>
    </source>
</evidence>
<comment type="caution">
    <text evidence="2">The sequence shown here is derived from an EMBL/GenBank/DDBJ whole genome shotgun (WGS) entry which is preliminary data.</text>
</comment>
<organism evidence="2 3">
    <name type="scientific">Dovyalis caffra</name>
    <dbReference type="NCBI Taxonomy" id="77055"/>
    <lineage>
        <taxon>Eukaryota</taxon>
        <taxon>Viridiplantae</taxon>
        <taxon>Streptophyta</taxon>
        <taxon>Embryophyta</taxon>
        <taxon>Tracheophyta</taxon>
        <taxon>Spermatophyta</taxon>
        <taxon>Magnoliopsida</taxon>
        <taxon>eudicotyledons</taxon>
        <taxon>Gunneridae</taxon>
        <taxon>Pentapetalae</taxon>
        <taxon>rosids</taxon>
        <taxon>fabids</taxon>
        <taxon>Malpighiales</taxon>
        <taxon>Salicaceae</taxon>
        <taxon>Flacourtieae</taxon>
        <taxon>Dovyalis</taxon>
    </lineage>
</organism>
<dbReference type="AlphaFoldDB" id="A0AAV1QY22"/>
<keyword evidence="3" id="KW-1185">Reference proteome</keyword>
<dbReference type="Proteomes" id="UP001314170">
    <property type="component" value="Unassembled WGS sequence"/>
</dbReference>
<feature type="region of interest" description="Disordered" evidence="1">
    <location>
        <begin position="29"/>
        <end position="87"/>
    </location>
</feature>
<protein>
    <submittedName>
        <fullName evidence="2">Uncharacterized protein</fullName>
    </submittedName>
</protein>
<gene>
    <name evidence="2" type="ORF">DCAF_LOCUS4280</name>
</gene>
<reference evidence="2 3" key="1">
    <citation type="submission" date="2024-01" db="EMBL/GenBank/DDBJ databases">
        <authorList>
            <person name="Waweru B."/>
        </authorList>
    </citation>
    <scope>NUCLEOTIDE SEQUENCE [LARGE SCALE GENOMIC DNA]</scope>
</reference>
<evidence type="ECO:0000256" key="1">
    <source>
        <dbReference type="SAM" id="MobiDB-lite"/>
    </source>
</evidence>